<gene>
    <name evidence="1" type="ORF">HNR65_001925</name>
</gene>
<dbReference type="Proteomes" id="UP000525298">
    <property type="component" value="Unassembled WGS sequence"/>
</dbReference>
<accession>A0A7W0HKV3</accession>
<name>A0A7W0HKV3_9BACT</name>
<dbReference type="AlphaFoldDB" id="A0A7W0HKV3"/>
<dbReference type="RefSeq" id="WP_181551243.1">
    <property type="nucleotide sequence ID" value="NZ_JACDUS010000004.1"/>
</dbReference>
<organism evidence="1 2">
    <name type="scientific">Desulfosalsimonas propionicica</name>
    <dbReference type="NCBI Taxonomy" id="332175"/>
    <lineage>
        <taxon>Bacteria</taxon>
        <taxon>Pseudomonadati</taxon>
        <taxon>Thermodesulfobacteriota</taxon>
        <taxon>Desulfobacteria</taxon>
        <taxon>Desulfobacterales</taxon>
        <taxon>Desulfosalsimonadaceae</taxon>
        <taxon>Desulfosalsimonas</taxon>
    </lineage>
</organism>
<evidence type="ECO:0008006" key="3">
    <source>
        <dbReference type="Google" id="ProtNLM"/>
    </source>
</evidence>
<comment type="caution">
    <text evidence="1">The sequence shown here is derived from an EMBL/GenBank/DDBJ whole genome shotgun (WGS) entry which is preliminary data.</text>
</comment>
<proteinExistence type="predicted"/>
<sequence>METIWIIGFGRFGRIALERLASGKRITRFVVVEPEPEQFPQFGENVEIVRQDGVDFLKQHLAEQNIPDWIIPALPVHLAALWLMAGSAPVGIRRCDPPEGLEKRLPNPMFGHTGDIYTSMADFMCPDNCPEPADYCPSTGKKRTQNLYEWLENLEIAEFETRVIRSHQLAPGVGGYKPESLLELKQKMSQKPGKHLIATACRCHGVITPVLTQA</sequence>
<reference evidence="1 2" key="1">
    <citation type="submission" date="2020-07" db="EMBL/GenBank/DDBJ databases">
        <title>Genomic Encyclopedia of Type Strains, Phase IV (KMG-IV): sequencing the most valuable type-strain genomes for metagenomic binning, comparative biology and taxonomic classification.</title>
        <authorList>
            <person name="Goeker M."/>
        </authorList>
    </citation>
    <scope>NUCLEOTIDE SEQUENCE [LARGE SCALE GENOMIC DNA]</scope>
    <source>
        <strain evidence="1 2">DSM 17721</strain>
    </source>
</reference>
<protein>
    <recommendedName>
        <fullName evidence="3">RCK N-terminal domain-containing protein</fullName>
    </recommendedName>
</protein>
<keyword evidence="2" id="KW-1185">Reference proteome</keyword>
<dbReference type="EMBL" id="JACDUS010000004">
    <property type="protein sequence ID" value="MBA2881598.1"/>
    <property type="molecule type" value="Genomic_DNA"/>
</dbReference>
<evidence type="ECO:0000313" key="1">
    <source>
        <dbReference type="EMBL" id="MBA2881598.1"/>
    </source>
</evidence>
<evidence type="ECO:0000313" key="2">
    <source>
        <dbReference type="Proteomes" id="UP000525298"/>
    </source>
</evidence>